<sequence>MSEAHENDHSLLDEVAFEALSGYSKKIVWKKEQLRNLFGEEFYNQYIRVGILVEDDVLDCDDGRVAEFHAQYIVENVEIHQNDSRLLQRSTLQILEFASKKEIPINCLNLNKSFKECEESNIVLHSGLTLTYLSTLENMQIDMEKDGERQEPKSLSEEEIKAIFKYVIRSRTFKKLSFEGCLLPITLSSDSIPADMQSRDIKVFWNDYGYSLNLQSGVWESLKEQHAQIAVSIHMVTFDDD</sequence>
<keyword evidence="2" id="KW-1185">Reference proteome</keyword>
<dbReference type="OrthoDB" id="120976at2759"/>
<evidence type="ECO:0000313" key="2">
    <source>
        <dbReference type="Proteomes" id="UP000230750"/>
    </source>
</evidence>
<gene>
    <name evidence="1" type="ORF">BSL78_04247</name>
</gene>
<organism evidence="1 2">
    <name type="scientific">Stichopus japonicus</name>
    <name type="common">Sea cucumber</name>
    <dbReference type="NCBI Taxonomy" id="307972"/>
    <lineage>
        <taxon>Eukaryota</taxon>
        <taxon>Metazoa</taxon>
        <taxon>Echinodermata</taxon>
        <taxon>Eleutherozoa</taxon>
        <taxon>Echinozoa</taxon>
        <taxon>Holothuroidea</taxon>
        <taxon>Aspidochirotacea</taxon>
        <taxon>Aspidochirotida</taxon>
        <taxon>Stichopodidae</taxon>
        <taxon>Apostichopus</taxon>
    </lineage>
</organism>
<accession>A0A2G8LF38</accession>
<proteinExistence type="predicted"/>
<reference evidence="1 2" key="1">
    <citation type="journal article" date="2017" name="PLoS Biol.">
        <title>The sea cucumber genome provides insights into morphological evolution and visceral regeneration.</title>
        <authorList>
            <person name="Zhang X."/>
            <person name="Sun L."/>
            <person name="Yuan J."/>
            <person name="Sun Y."/>
            <person name="Gao Y."/>
            <person name="Zhang L."/>
            <person name="Li S."/>
            <person name="Dai H."/>
            <person name="Hamel J.F."/>
            <person name="Liu C."/>
            <person name="Yu Y."/>
            <person name="Liu S."/>
            <person name="Lin W."/>
            <person name="Guo K."/>
            <person name="Jin S."/>
            <person name="Xu P."/>
            <person name="Storey K.B."/>
            <person name="Huan P."/>
            <person name="Zhang T."/>
            <person name="Zhou Y."/>
            <person name="Zhang J."/>
            <person name="Lin C."/>
            <person name="Li X."/>
            <person name="Xing L."/>
            <person name="Huo D."/>
            <person name="Sun M."/>
            <person name="Wang L."/>
            <person name="Mercier A."/>
            <person name="Li F."/>
            <person name="Yang H."/>
            <person name="Xiang J."/>
        </authorList>
    </citation>
    <scope>NUCLEOTIDE SEQUENCE [LARGE SCALE GENOMIC DNA]</scope>
    <source>
        <strain evidence="1">Shaxun</strain>
        <tissue evidence="1">Muscle</tissue>
    </source>
</reference>
<protein>
    <submittedName>
        <fullName evidence="1">Uncharacterized protein</fullName>
    </submittedName>
</protein>
<evidence type="ECO:0000313" key="1">
    <source>
        <dbReference type="EMBL" id="PIK58845.1"/>
    </source>
</evidence>
<name>A0A2G8LF38_STIJA</name>
<dbReference type="EMBL" id="MRZV01000100">
    <property type="protein sequence ID" value="PIK58845.1"/>
    <property type="molecule type" value="Genomic_DNA"/>
</dbReference>
<dbReference type="Proteomes" id="UP000230750">
    <property type="component" value="Unassembled WGS sequence"/>
</dbReference>
<dbReference type="AlphaFoldDB" id="A0A2G8LF38"/>
<comment type="caution">
    <text evidence="1">The sequence shown here is derived from an EMBL/GenBank/DDBJ whole genome shotgun (WGS) entry which is preliminary data.</text>
</comment>